<gene>
    <name evidence="2" type="ORF">ABE41_013510</name>
</gene>
<name>A0A1B1Z6H9_9BACL</name>
<sequence length="104" mass="11889">MRDSCGTSGQVRPLKGAKRRGGSPHAPRKAKQPGMEINYFQEYPLMSNHVCKCKLVDKRAKLFDYGTNLVESTLYFVDSRLKLLDWFLAALPKTVSIWLKLLKM</sequence>
<reference evidence="2 3" key="1">
    <citation type="submission" date="2016-08" db="EMBL/GenBank/DDBJ databases">
        <title>Complete genome sequence of Fictibacillus arsenicus G25-54, a strain with toxicity to nematodes and a potential arsenic-resistance activity.</title>
        <authorList>
            <person name="Zheng Z."/>
        </authorList>
    </citation>
    <scope>NUCLEOTIDE SEQUENCE [LARGE SCALE GENOMIC DNA]</scope>
    <source>
        <strain evidence="2 3">G25-54</strain>
    </source>
</reference>
<evidence type="ECO:0000313" key="3">
    <source>
        <dbReference type="Proteomes" id="UP000077412"/>
    </source>
</evidence>
<keyword evidence="3" id="KW-1185">Reference proteome</keyword>
<feature type="compositionally biased region" description="Basic residues" evidence="1">
    <location>
        <begin position="15"/>
        <end position="31"/>
    </location>
</feature>
<dbReference type="Proteomes" id="UP000077412">
    <property type="component" value="Chromosome"/>
</dbReference>
<accession>A0A1B1Z6H9</accession>
<dbReference type="STRING" id="255247.ABE41_013510"/>
<feature type="compositionally biased region" description="Polar residues" evidence="1">
    <location>
        <begin position="1"/>
        <end position="10"/>
    </location>
</feature>
<organism evidence="2 3">
    <name type="scientific">Fictibacillus arsenicus</name>
    <dbReference type="NCBI Taxonomy" id="255247"/>
    <lineage>
        <taxon>Bacteria</taxon>
        <taxon>Bacillati</taxon>
        <taxon>Bacillota</taxon>
        <taxon>Bacilli</taxon>
        <taxon>Bacillales</taxon>
        <taxon>Fictibacillaceae</taxon>
        <taxon>Fictibacillus</taxon>
    </lineage>
</organism>
<evidence type="ECO:0000256" key="1">
    <source>
        <dbReference type="SAM" id="MobiDB-lite"/>
    </source>
</evidence>
<protein>
    <submittedName>
        <fullName evidence="2">Uncharacterized protein</fullName>
    </submittedName>
</protein>
<proteinExistence type="predicted"/>
<dbReference type="KEGG" id="far:ABE41_013510"/>
<feature type="region of interest" description="Disordered" evidence="1">
    <location>
        <begin position="1"/>
        <end position="32"/>
    </location>
</feature>
<evidence type="ECO:0000313" key="2">
    <source>
        <dbReference type="EMBL" id="ANX13024.1"/>
    </source>
</evidence>
<dbReference type="AlphaFoldDB" id="A0A1B1Z6H9"/>
<dbReference type="EMBL" id="CP016761">
    <property type="protein sequence ID" value="ANX13024.1"/>
    <property type="molecule type" value="Genomic_DNA"/>
</dbReference>